<dbReference type="Gene3D" id="2.70.70.10">
    <property type="entry name" value="Glucose Permease (Domain IIA)"/>
    <property type="match status" value="1"/>
</dbReference>
<dbReference type="PROSITE" id="PS00371">
    <property type="entry name" value="PTS_EIIA_TYPE_1_HIS"/>
    <property type="match status" value="1"/>
</dbReference>
<dbReference type="SUPFAM" id="SSF51261">
    <property type="entry name" value="Duplicated hybrid motif"/>
    <property type="match status" value="1"/>
</dbReference>
<dbReference type="InterPro" id="IPR001127">
    <property type="entry name" value="PTS_EIIA_1_perm"/>
</dbReference>
<evidence type="ECO:0000313" key="9">
    <source>
        <dbReference type="Proteomes" id="UP000051813"/>
    </source>
</evidence>
<dbReference type="InterPro" id="IPR050890">
    <property type="entry name" value="PTS_EIIA_component"/>
</dbReference>
<dbReference type="PROSITE" id="PS51093">
    <property type="entry name" value="PTS_EIIA_TYPE_1"/>
    <property type="match status" value="1"/>
</dbReference>
<evidence type="ECO:0000259" key="7">
    <source>
        <dbReference type="PROSITE" id="PS51093"/>
    </source>
</evidence>
<comment type="subcellular location">
    <subcellularLocation>
        <location evidence="1">Cytoplasm</location>
    </subcellularLocation>
</comment>
<evidence type="ECO:0000256" key="6">
    <source>
        <dbReference type="ARBA" id="ARBA00022777"/>
    </source>
</evidence>
<dbReference type="STRING" id="1423738.FC84_GL000111"/>
<keyword evidence="5" id="KW-0598">Phosphotransferase system</keyword>
<dbReference type="PANTHER" id="PTHR45008">
    <property type="entry name" value="PTS SYSTEM GLUCOSE-SPECIFIC EIIA COMPONENT"/>
    <property type="match status" value="1"/>
</dbReference>
<dbReference type="Proteomes" id="UP000051813">
    <property type="component" value="Unassembled WGS sequence"/>
</dbReference>
<evidence type="ECO:0000256" key="1">
    <source>
        <dbReference type="ARBA" id="ARBA00004496"/>
    </source>
</evidence>
<keyword evidence="9" id="KW-1185">Reference proteome</keyword>
<dbReference type="GO" id="GO:0005737">
    <property type="term" value="C:cytoplasm"/>
    <property type="evidence" value="ECO:0007669"/>
    <property type="project" value="UniProtKB-SubCell"/>
</dbReference>
<dbReference type="GO" id="GO:0016301">
    <property type="term" value="F:kinase activity"/>
    <property type="evidence" value="ECO:0007669"/>
    <property type="project" value="UniProtKB-KW"/>
</dbReference>
<dbReference type="AlphaFoldDB" id="A0A0R2BTE2"/>
<feature type="domain" description="PTS EIIA type-1" evidence="7">
    <location>
        <begin position="30"/>
        <end position="134"/>
    </location>
</feature>
<sequence length="161" mass="17105">MFGFGKKTTNDNQIYAPITGEVVKLETVSDPVFAKKMMGDGFGVIPNTSEVTVNAPVAGEIILAQGHAVGIKRHDGLEILIHLGIDTVSLNGEPFELKIKPGKLVRGGDPLVDVDWHKIKTANLDNTILVLVTNTKDALASLNINYGACQSGEILGKATAK</sequence>
<keyword evidence="3" id="KW-0762">Sugar transport</keyword>
<proteinExistence type="predicted"/>
<dbReference type="PANTHER" id="PTHR45008:SF1">
    <property type="entry name" value="PTS SYSTEM GLUCOSE-SPECIFIC EIIA COMPONENT"/>
    <property type="match status" value="1"/>
</dbReference>
<comment type="caution">
    <text evidence="8">The sequence shown here is derived from an EMBL/GenBank/DDBJ whole genome shotgun (WGS) entry which is preliminary data.</text>
</comment>
<dbReference type="PATRIC" id="fig|1423738.3.peg.113"/>
<keyword evidence="6" id="KW-0418">Kinase</keyword>
<dbReference type="Pfam" id="PF00358">
    <property type="entry name" value="PTS_EIIA_1"/>
    <property type="match status" value="1"/>
</dbReference>
<protein>
    <submittedName>
        <fullName evidence="8">Phosphotransferase system IIA component</fullName>
    </submittedName>
</protein>
<dbReference type="NCBIfam" id="TIGR00830">
    <property type="entry name" value="PTBA"/>
    <property type="match status" value="1"/>
</dbReference>
<evidence type="ECO:0000313" key="8">
    <source>
        <dbReference type="EMBL" id="KRM78956.1"/>
    </source>
</evidence>
<name>A0A0R2BTE2_9LACO</name>
<dbReference type="InterPro" id="IPR011055">
    <property type="entry name" value="Dup_hybrid_motif"/>
</dbReference>
<organism evidence="8 9">
    <name type="scientific">Lapidilactobacillus dextrinicus DSM 20335</name>
    <dbReference type="NCBI Taxonomy" id="1423738"/>
    <lineage>
        <taxon>Bacteria</taxon>
        <taxon>Bacillati</taxon>
        <taxon>Bacillota</taxon>
        <taxon>Bacilli</taxon>
        <taxon>Lactobacillales</taxon>
        <taxon>Lactobacillaceae</taxon>
        <taxon>Lapidilactobacillus</taxon>
    </lineage>
</organism>
<gene>
    <name evidence="8" type="ORF">FC84_GL000111</name>
</gene>
<accession>A0A0R2BTE2</accession>
<dbReference type="RefSeq" id="WP_057756401.1">
    <property type="nucleotide sequence ID" value="NZ_AYYK01000008.1"/>
</dbReference>
<evidence type="ECO:0000256" key="4">
    <source>
        <dbReference type="ARBA" id="ARBA00022679"/>
    </source>
</evidence>
<keyword evidence="4 8" id="KW-0808">Transferase</keyword>
<dbReference type="EMBL" id="AYYK01000008">
    <property type="protein sequence ID" value="KRM78956.1"/>
    <property type="molecule type" value="Genomic_DNA"/>
</dbReference>
<evidence type="ECO:0000256" key="5">
    <source>
        <dbReference type="ARBA" id="ARBA00022683"/>
    </source>
</evidence>
<reference evidence="8 9" key="1">
    <citation type="journal article" date="2015" name="Genome Announc.">
        <title>Expanding the biotechnology potential of lactobacilli through comparative genomics of 213 strains and associated genera.</title>
        <authorList>
            <person name="Sun Z."/>
            <person name="Harris H.M."/>
            <person name="McCann A."/>
            <person name="Guo C."/>
            <person name="Argimon S."/>
            <person name="Zhang W."/>
            <person name="Yang X."/>
            <person name="Jeffery I.B."/>
            <person name="Cooney J.C."/>
            <person name="Kagawa T.F."/>
            <person name="Liu W."/>
            <person name="Song Y."/>
            <person name="Salvetti E."/>
            <person name="Wrobel A."/>
            <person name="Rasinkangas P."/>
            <person name="Parkhill J."/>
            <person name="Rea M.C."/>
            <person name="O'Sullivan O."/>
            <person name="Ritari J."/>
            <person name="Douillard F.P."/>
            <person name="Paul Ross R."/>
            <person name="Yang R."/>
            <person name="Briner A.E."/>
            <person name="Felis G.E."/>
            <person name="de Vos W.M."/>
            <person name="Barrangou R."/>
            <person name="Klaenhammer T.R."/>
            <person name="Caufield P.W."/>
            <person name="Cui Y."/>
            <person name="Zhang H."/>
            <person name="O'Toole P.W."/>
        </authorList>
    </citation>
    <scope>NUCLEOTIDE SEQUENCE [LARGE SCALE GENOMIC DNA]</scope>
    <source>
        <strain evidence="8 9">DSM 20335</strain>
    </source>
</reference>
<keyword evidence="2" id="KW-0813">Transport</keyword>
<evidence type="ECO:0000256" key="3">
    <source>
        <dbReference type="ARBA" id="ARBA00022597"/>
    </source>
</evidence>
<evidence type="ECO:0000256" key="2">
    <source>
        <dbReference type="ARBA" id="ARBA00022448"/>
    </source>
</evidence>
<dbReference type="OrthoDB" id="9769191at2"/>
<dbReference type="GO" id="GO:0009401">
    <property type="term" value="P:phosphoenolpyruvate-dependent sugar phosphotransferase system"/>
    <property type="evidence" value="ECO:0007669"/>
    <property type="project" value="UniProtKB-KW"/>
</dbReference>